<keyword evidence="5 8" id="KW-0472">Membrane</keyword>
<dbReference type="GO" id="GO:0050909">
    <property type="term" value="P:sensory perception of taste"/>
    <property type="evidence" value="ECO:0007669"/>
    <property type="project" value="InterPro"/>
</dbReference>
<dbReference type="GO" id="GO:0007165">
    <property type="term" value="P:signal transduction"/>
    <property type="evidence" value="ECO:0007669"/>
    <property type="project" value="UniProtKB-KW"/>
</dbReference>
<evidence type="ECO:0000256" key="3">
    <source>
        <dbReference type="ARBA" id="ARBA00022692"/>
    </source>
</evidence>
<evidence type="ECO:0000256" key="5">
    <source>
        <dbReference type="ARBA" id="ARBA00023136"/>
    </source>
</evidence>
<dbReference type="Pfam" id="PF08395">
    <property type="entry name" value="7tm_7"/>
    <property type="match status" value="1"/>
</dbReference>
<dbReference type="GO" id="GO:0005886">
    <property type="term" value="C:plasma membrane"/>
    <property type="evidence" value="ECO:0007669"/>
    <property type="project" value="UniProtKB-SubCell"/>
</dbReference>
<comment type="subcellular location">
    <subcellularLocation>
        <location evidence="1">Cell membrane</location>
        <topology evidence="1">Multi-pass membrane protein</topology>
    </subcellularLocation>
</comment>
<keyword evidence="3 8" id="KW-0812">Transmembrane</keyword>
<dbReference type="PANTHER" id="PTHR21143">
    <property type="entry name" value="INVERTEBRATE GUSTATORY RECEPTOR"/>
    <property type="match status" value="1"/>
</dbReference>
<sequence length="121" mass="13624">MSGVLTVANFKGTISTLSLCLWICLIFLKLFITNRMCAAVSNEAALTKQILQEIKPSYLKGDLREEVQQFALQLELNPLRFHAAGFFVLDNGFTKRFFGTVATYLVIFIQMSSSSNVYDEI</sequence>
<keyword evidence="6 9" id="KW-0675">Receptor</keyword>
<gene>
    <name evidence="9" type="primary">GR6</name>
</gene>
<dbReference type="GO" id="GO:0008049">
    <property type="term" value="P:male courtship behavior"/>
    <property type="evidence" value="ECO:0007669"/>
    <property type="project" value="TreeGrafter"/>
</dbReference>
<protein>
    <submittedName>
        <fullName evidence="9">Gustatory receptor 6</fullName>
    </submittedName>
</protein>
<accession>A0A0N9JZF1</accession>
<organism evidence="9">
    <name type="scientific">Sclerodermus sp. MQW-2015</name>
    <dbReference type="NCBI Taxonomy" id="1729718"/>
    <lineage>
        <taxon>Eukaryota</taxon>
        <taxon>Metazoa</taxon>
        <taxon>Ecdysozoa</taxon>
        <taxon>Arthropoda</taxon>
        <taxon>Hexapoda</taxon>
        <taxon>Insecta</taxon>
        <taxon>Pterygota</taxon>
        <taxon>Neoptera</taxon>
        <taxon>Endopterygota</taxon>
        <taxon>Hymenoptera</taxon>
        <taxon>Apocrita</taxon>
        <taxon>Aculeata</taxon>
        <taxon>Chrysidoidea</taxon>
        <taxon>Bethylidae</taxon>
        <taxon>Scleroderminae</taxon>
        <taxon>Sclerodermus</taxon>
    </lineage>
</organism>
<reference evidence="9" key="2">
    <citation type="submission" date="2015-03" db="EMBL/GenBank/DDBJ databases">
        <authorList>
            <person name="Murphy D."/>
        </authorList>
    </citation>
    <scope>NUCLEOTIDE SEQUENCE</scope>
</reference>
<keyword evidence="7" id="KW-0807">Transducer</keyword>
<evidence type="ECO:0000256" key="1">
    <source>
        <dbReference type="ARBA" id="ARBA00004651"/>
    </source>
</evidence>
<reference evidence="9" key="1">
    <citation type="journal article" date="2015" name="Comp. Biochem. Physiol. Part D Genomics Proteomics">
        <title>Analysis of antennal transcriptome and odorant binding protein expression profiles of the recently identified parasitoid wasp, Sclerodermus sp.</title>
        <authorList>
            <person name="Zhou C.X."/>
            <person name="Min S.F."/>
            <person name="Yan-Long T."/>
            <person name="Wang M.Q."/>
        </authorList>
    </citation>
    <scope>NUCLEOTIDE SEQUENCE</scope>
</reference>
<evidence type="ECO:0000256" key="7">
    <source>
        <dbReference type="ARBA" id="ARBA00023224"/>
    </source>
</evidence>
<keyword evidence="2" id="KW-1003">Cell membrane</keyword>
<evidence type="ECO:0000256" key="8">
    <source>
        <dbReference type="SAM" id="Phobius"/>
    </source>
</evidence>
<feature type="transmembrane region" description="Helical" evidence="8">
    <location>
        <begin position="12"/>
        <end position="32"/>
    </location>
</feature>
<evidence type="ECO:0000313" key="9">
    <source>
        <dbReference type="EMBL" id="ALG36130.1"/>
    </source>
</evidence>
<evidence type="ECO:0000256" key="2">
    <source>
        <dbReference type="ARBA" id="ARBA00022475"/>
    </source>
</evidence>
<proteinExistence type="evidence at transcript level"/>
<dbReference type="GO" id="GO:0007635">
    <property type="term" value="P:chemosensory behavior"/>
    <property type="evidence" value="ECO:0007669"/>
    <property type="project" value="TreeGrafter"/>
</dbReference>
<dbReference type="GO" id="GO:0030425">
    <property type="term" value="C:dendrite"/>
    <property type="evidence" value="ECO:0007669"/>
    <property type="project" value="TreeGrafter"/>
</dbReference>
<dbReference type="GO" id="GO:0030424">
    <property type="term" value="C:axon"/>
    <property type="evidence" value="ECO:0007669"/>
    <property type="project" value="TreeGrafter"/>
</dbReference>
<evidence type="ECO:0000256" key="6">
    <source>
        <dbReference type="ARBA" id="ARBA00023170"/>
    </source>
</evidence>
<name>A0A0N9JZF1_9HYME</name>
<dbReference type="GO" id="GO:0043025">
    <property type="term" value="C:neuronal cell body"/>
    <property type="evidence" value="ECO:0007669"/>
    <property type="project" value="TreeGrafter"/>
</dbReference>
<evidence type="ECO:0000256" key="4">
    <source>
        <dbReference type="ARBA" id="ARBA00022989"/>
    </source>
</evidence>
<dbReference type="AlphaFoldDB" id="A0A0N9JZF1"/>
<dbReference type="InterPro" id="IPR013604">
    <property type="entry name" value="7TM_chemorcpt"/>
</dbReference>
<dbReference type="EMBL" id="KP963682">
    <property type="protein sequence ID" value="ALG36130.1"/>
    <property type="molecule type" value="mRNA"/>
</dbReference>
<dbReference type="PANTHER" id="PTHR21143:SF133">
    <property type="entry name" value="GUSTATORY AND PHEROMONE RECEPTOR 32A-RELATED"/>
    <property type="match status" value="1"/>
</dbReference>
<keyword evidence="4 8" id="KW-1133">Transmembrane helix</keyword>